<dbReference type="PRINTS" id="PR00421">
    <property type="entry name" value="THIOREDOXIN"/>
</dbReference>
<keyword evidence="4" id="KW-0676">Redox-active center</keyword>
<dbReference type="Pfam" id="PF21352">
    <property type="entry name" value="Zn_ribbon_Thio2"/>
    <property type="match status" value="1"/>
</dbReference>
<dbReference type="Gene3D" id="3.40.30.10">
    <property type="entry name" value="Glutaredoxin"/>
    <property type="match status" value="1"/>
</dbReference>
<keyword evidence="2" id="KW-0249">Electron transport</keyword>
<evidence type="ECO:0000313" key="7">
    <source>
        <dbReference type="Proteomes" id="UP000239480"/>
    </source>
</evidence>
<gene>
    <name evidence="6" type="ORF">CLV78_105268</name>
</gene>
<accession>A0A2T0RQ00</accession>
<dbReference type="Proteomes" id="UP000239480">
    <property type="component" value="Unassembled WGS sequence"/>
</dbReference>
<dbReference type="OrthoDB" id="9790390at2"/>
<evidence type="ECO:0000256" key="3">
    <source>
        <dbReference type="ARBA" id="ARBA00023157"/>
    </source>
</evidence>
<dbReference type="PROSITE" id="PS00194">
    <property type="entry name" value="THIOREDOXIN_1"/>
    <property type="match status" value="1"/>
</dbReference>
<proteinExistence type="predicted"/>
<organism evidence="6 7">
    <name type="scientific">Aliiruegeria haliotis</name>
    <dbReference type="NCBI Taxonomy" id="1280846"/>
    <lineage>
        <taxon>Bacteria</taxon>
        <taxon>Pseudomonadati</taxon>
        <taxon>Pseudomonadota</taxon>
        <taxon>Alphaproteobacteria</taxon>
        <taxon>Rhodobacterales</taxon>
        <taxon>Roseobacteraceae</taxon>
        <taxon>Aliiruegeria</taxon>
    </lineage>
</organism>
<dbReference type="InterPro" id="IPR036249">
    <property type="entry name" value="Thioredoxin-like_sf"/>
</dbReference>
<keyword evidence="3" id="KW-1015">Disulfide bond</keyword>
<reference evidence="6 7" key="1">
    <citation type="submission" date="2018-03" db="EMBL/GenBank/DDBJ databases">
        <title>Genomic Encyclopedia of Archaeal and Bacterial Type Strains, Phase II (KMG-II): from individual species to whole genera.</title>
        <authorList>
            <person name="Goeker M."/>
        </authorList>
    </citation>
    <scope>NUCLEOTIDE SEQUENCE [LARGE SCALE GENOMIC DNA]</scope>
    <source>
        <strain evidence="6 7">DSM 29328</strain>
    </source>
</reference>
<dbReference type="CDD" id="cd02947">
    <property type="entry name" value="TRX_family"/>
    <property type="match status" value="1"/>
</dbReference>
<dbReference type="PANTHER" id="PTHR45663">
    <property type="entry name" value="GEO12009P1"/>
    <property type="match status" value="1"/>
</dbReference>
<dbReference type="GO" id="GO:0005737">
    <property type="term" value="C:cytoplasm"/>
    <property type="evidence" value="ECO:0007669"/>
    <property type="project" value="TreeGrafter"/>
</dbReference>
<dbReference type="InterPro" id="IPR017937">
    <property type="entry name" value="Thioredoxin_CS"/>
</dbReference>
<keyword evidence="1" id="KW-0813">Transport</keyword>
<sequence length="148" mass="16379">MSATVKLTCPDCGAINRLPTNALHAGPKCGTCGTRLLDGKVHEMTFREAQKSIRTDGLPLLIDFWAPWCGPCRQMAPQFAQAARALRGQARFAKVDTQRNPDATVRYNIRGIPQLILFHRGREAARLSGVRPANQIETFVRENVKLPA</sequence>
<evidence type="ECO:0000313" key="6">
    <source>
        <dbReference type="EMBL" id="PRY23212.1"/>
    </source>
</evidence>
<dbReference type="InterPro" id="IPR013766">
    <property type="entry name" value="Thioredoxin_domain"/>
</dbReference>
<keyword evidence="7" id="KW-1185">Reference proteome</keyword>
<evidence type="ECO:0000256" key="2">
    <source>
        <dbReference type="ARBA" id="ARBA00022982"/>
    </source>
</evidence>
<dbReference type="PROSITE" id="PS51352">
    <property type="entry name" value="THIOREDOXIN_2"/>
    <property type="match status" value="1"/>
</dbReference>
<dbReference type="Gene3D" id="2.30.30.380">
    <property type="entry name" value="Zn-finger domain of Sec23/24"/>
    <property type="match status" value="1"/>
</dbReference>
<dbReference type="NCBIfam" id="NF008229">
    <property type="entry name" value="PRK10996.1"/>
    <property type="match status" value="1"/>
</dbReference>
<evidence type="ECO:0000256" key="4">
    <source>
        <dbReference type="ARBA" id="ARBA00023284"/>
    </source>
</evidence>
<comment type="caution">
    <text evidence="6">The sequence shown here is derived from an EMBL/GenBank/DDBJ whole genome shotgun (WGS) entry which is preliminary data.</text>
</comment>
<dbReference type="InterPro" id="IPR049299">
    <property type="entry name" value="Thio2_N"/>
</dbReference>
<protein>
    <submittedName>
        <fullName evidence="6">Thioredoxin</fullName>
    </submittedName>
</protein>
<dbReference type="Pfam" id="PF00085">
    <property type="entry name" value="Thioredoxin"/>
    <property type="match status" value="1"/>
</dbReference>
<dbReference type="PANTHER" id="PTHR45663:SF11">
    <property type="entry name" value="GEO12009P1"/>
    <property type="match status" value="1"/>
</dbReference>
<feature type="domain" description="Thioredoxin" evidence="5">
    <location>
        <begin position="20"/>
        <end position="145"/>
    </location>
</feature>
<dbReference type="AlphaFoldDB" id="A0A2T0RQ00"/>
<dbReference type="SUPFAM" id="SSF52833">
    <property type="entry name" value="Thioredoxin-like"/>
    <property type="match status" value="1"/>
</dbReference>
<dbReference type="RefSeq" id="WP_106205512.1">
    <property type="nucleotide sequence ID" value="NZ_PVTD01000005.1"/>
</dbReference>
<evidence type="ECO:0000259" key="5">
    <source>
        <dbReference type="PROSITE" id="PS51352"/>
    </source>
</evidence>
<evidence type="ECO:0000256" key="1">
    <source>
        <dbReference type="ARBA" id="ARBA00022448"/>
    </source>
</evidence>
<dbReference type="GO" id="GO:0015035">
    <property type="term" value="F:protein-disulfide reductase activity"/>
    <property type="evidence" value="ECO:0007669"/>
    <property type="project" value="TreeGrafter"/>
</dbReference>
<dbReference type="EMBL" id="PVTD01000005">
    <property type="protein sequence ID" value="PRY23212.1"/>
    <property type="molecule type" value="Genomic_DNA"/>
</dbReference>
<name>A0A2T0RQ00_9RHOB</name>